<dbReference type="RefSeq" id="WP_146816105.1">
    <property type="nucleotide sequence ID" value="NZ_BJYA01000011.1"/>
</dbReference>
<gene>
    <name evidence="1" type="ORF">AHA02nite_16040</name>
</gene>
<reference evidence="1 2" key="1">
    <citation type="submission" date="2019-07" db="EMBL/GenBank/DDBJ databases">
        <title>Whole genome shotgun sequence of Alkalibacillus haloalkaliphilus NBRC 103110.</title>
        <authorList>
            <person name="Hosoyama A."/>
            <person name="Uohara A."/>
            <person name="Ohji S."/>
            <person name="Ichikawa N."/>
        </authorList>
    </citation>
    <scope>NUCLEOTIDE SEQUENCE [LARGE SCALE GENOMIC DNA]</scope>
    <source>
        <strain evidence="1 2">NBRC 103110</strain>
    </source>
</reference>
<sequence>MSTERQDVVMFPGWRKELEQKTFDAIQQKYYEEALLHIKKLEDFKEASNDILTAKVICFVELARYDEAISLCRRLMKEDDDHYYKYLHIYLTILFQTSQYTELIELLDEIFENETIPYEYEEAFKQLYDVSKDMRDSATQQEAETHMNHFLDSLENGNFQEQWKLLSMHRKHDVEPHLDAIKPYLSDARLNPVIKTGIIQWLMDCEIDQKIEVEKFDHSDYVIPAQLNDILDTYFAQSVLDYLENVEQGDPTLYEFVKQILYRYLYIKYPFEPQSDRQSVQNLGEAVLMLAQKYLHLNEDTNLTEEASKEQQKWMEEIERLEKIYFSQVED</sequence>
<dbReference type="Gene3D" id="1.25.40.10">
    <property type="entry name" value="Tetratricopeptide repeat domain"/>
    <property type="match status" value="1"/>
</dbReference>
<accession>A0A511W6A4</accession>
<protein>
    <recommendedName>
        <fullName evidence="3">TPR repeat-containing protein YsoA</fullName>
    </recommendedName>
</protein>
<dbReference type="OrthoDB" id="2961242at2"/>
<dbReference type="InterPro" id="IPR011990">
    <property type="entry name" value="TPR-like_helical_dom_sf"/>
</dbReference>
<dbReference type="SUPFAM" id="SSF116965">
    <property type="entry name" value="Hypothetical protein MPN330"/>
    <property type="match status" value="1"/>
</dbReference>
<organism evidence="1 2">
    <name type="scientific">Alkalibacillus haloalkaliphilus</name>
    <dbReference type="NCBI Taxonomy" id="94136"/>
    <lineage>
        <taxon>Bacteria</taxon>
        <taxon>Bacillati</taxon>
        <taxon>Bacillota</taxon>
        <taxon>Bacilli</taxon>
        <taxon>Bacillales</taxon>
        <taxon>Bacillaceae</taxon>
        <taxon>Alkalibacillus</taxon>
    </lineage>
</organism>
<keyword evidence="2" id="KW-1185">Reference proteome</keyword>
<comment type="caution">
    <text evidence="1">The sequence shown here is derived from an EMBL/GenBank/DDBJ whole genome shotgun (WGS) entry which is preliminary data.</text>
</comment>
<dbReference type="AlphaFoldDB" id="A0A511W6A4"/>
<evidence type="ECO:0008006" key="3">
    <source>
        <dbReference type="Google" id="ProtNLM"/>
    </source>
</evidence>
<evidence type="ECO:0000313" key="1">
    <source>
        <dbReference type="EMBL" id="GEN45828.1"/>
    </source>
</evidence>
<name>A0A511W6A4_9BACI</name>
<dbReference type="EMBL" id="BJYA01000011">
    <property type="protein sequence ID" value="GEN45828.1"/>
    <property type="molecule type" value="Genomic_DNA"/>
</dbReference>
<evidence type="ECO:0000313" key="2">
    <source>
        <dbReference type="Proteomes" id="UP000321440"/>
    </source>
</evidence>
<proteinExistence type="predicted"/>
<dbReference type="Proteomes" id="UP000321440">
    <property type="component" value="Unassembled WGS sequence"/>
</dbReference>